<evidence type="ECO:0000259" key="3">
    <source>
        <dbReference type="Pfam" id="PF13581"/>
    </source>
</evidence>
<keyword evidence="4" id="KW-0418">Kinase</keyword>
<feature type="domain" description="Histidine kinase/HSP90-like ATPase" evidence="3">
    <location>
        <begin position="29"/>
        <end position="141"/>
    </location>
</feature>
<evidence type="ECO:0000256" key="1">
    <source>
        <dbReference type="ARBA" id="ARBA00022527"/>
    </source>
</evidence>
<evidence type="ECO:0000256" key="2">
    <source>
        <dbReference type="SAM" id="MobiDB-lite"/>
    </source>
</evidence>
<dbReference type="EMBL" id="VNHW01000001">
    <property type="protein sequence ID" value="TYP90669.1"/>
    <property type="molecule type" value="Genomic_DNA"/>
</dbReference>
<protein>
    <submittedName>
        <fullName evidence="4">Histidine kinase-like protein</fullName>
    </submittedName>
</protein>
<gene>
    <name evidence="4" type="ORF">BD833_101387</name>
</gene>
<organism evidence="4 5">
    <name type="scientific">Blastococcus xanthinilyticus</name>
    <dbReference type="NCBI Taxonomy" id="1564164"/>
    <lineage>
        <taxon>Bacteria</taxon>
        <taxon>Bacillati</taxon>
        <taxon>Actinomycetota</taxon>
        <taxon>Actinomycetes</taxon>
        <taxon>Geodermatophilales</taxon>
        <taxon>Geodermatophilaceae</taxon>
        <taxon>Blastococcus</taxon>
    </lineage>
</organism>
<dbReference type="Gene3D" id="3.30.565.10">
    <property type="entry name" value="Histidine kinase-like ATPase, C-terminal domain"/>
    <property type="match status" value="1"/>
</dbReference>
<dbReference type="Pfam" id="PF13581">
    <property type="entry name" value="HATPase_c_2"/>
    <property type="match status" value="1"/>
</dbReference>
<dbReference type="InterPro" id="IPR003594">
    <property type="entry name" value="HATPase_dom"/>
</dbReference>
<sequence length="159" mass="16525">MSTSPWARHAPPPRPAGSAAVGRWQPGTLAELTLARRQLNAALHDGARPAGCDEGAVQLLLLAFEELVSNALRHGGTPIEVVVTRTGACWLLEVRDTAADRPPAPARDRDPALGGLGLPLVAKICDDHGWTVEDGRKLVWASLAHSSAGPPDAGTPGCG</sequence>
<dbReference type="SUPFAM" id="SSF55874">
    <property type="entry name" value="ATPase domain of HSP90 chaperone/DNA topoisomerase II/histidine kinase"/>
    <property type="match status" value="1"/>
</dbReference>
<keyword evidence="4" id="KW-0808">Transferase</keyword>
<comment type="caution">
    <text evidence="4">The sequence shown here is derived from an EMBL/GenBank/DDBJ whole genome shotgun (WGS) entry which is preliminary data.</text>
</comment>
<dbReference type="AlphaFoldDB" id="A0A5S5D7U2"/>
<keyword evidence="5" id="KW-1185">Reference proteome</keyword>
<keyword evidence="1" id="KW-0723">Serine/threonine-protein kinase</keyword>
<dbReference type="CDD" id="cd16936">
    <property type="entry name" value="HATPase_RsbW-like"/>
    <property type="match status" value="1"/>
</dbReference>
<feature type="region of interest" description="Disordered" evidence="2">
    <location>
        <begin position="1"/>
        <end position="21"/>
    </location>
</feature>
<dbReference type="InterPro" id="IPR050267">
    <property type="entry name" value="Anti-sigma-factor_SerPK"/>
</dbReference>
<name>A0A5S5D7U2_9ACTN</name>
<accession>A0A5S5D7U2</accession>
<dbReference type="GO" id="GO:0004674">
    <property type="term" value="F:protein serine/threonine kinase activity"/>
    <property type="evidence" value="ECO:0007669"/>
    <property type="project" value="UniProtKB-KW"/>
</dbReference>
<dbReference type="PANTHER" id="PTHR35526">
    <property type="entry name" value="ANTI-SIGMA-F FACTOR RSBW-RELATED"/>
    <property type="match status" value="1"/>
</dbReference>
<evidence type="ECO:0000313" key="5">
    <source>
        <dbReference type="Proteomes" id="UP000322499"/>
    </source>
</evidence>
<dbReference type="InterPro" id="IPR036890">
    <property type="entry name" value="HATPase_C_sf"/>
</dbReference>
<dbReference type="Proteomes" id="UP000322499">
    <property type="component" value="Unassembled WGS sequence"/>
</dbReference>
<dbReference type="PANTHER" id="PTHR35526:SF3">
    <property type="entry name" value="ANTI-SIGMA-F FACTOR RSBW"/>
    <property type="match status" value="1"/>
</dbReference>
<evidence type="ECO:0000313" key="4">
    <source>
        <dbReference type="EMBL" id="TYP90669.1"/>
    </source>
</evidence>
<proteinExistence type="predicted"/>
<reference evidence="4 5" key="1">
    <citation type="submission" date="2019-07" db="EMBL/GenBank/DDBJ databases">
        <title>Genomic Encyclopedia of Archaeal and Bacterial Type Strains, Phase II (KMG-II): from individual species to whole genera.</title>
        <authorList>
            <person name="Goeker M."/>
        </authorList>
    </citation>
    <scope>NUCLEOTIDE SEQUENCE [LARGE SCALE GENOMIC DNA]</scope>
    <source>
        <strain evidence="4 5">DSM 46842</strain>
    </source>
</reference>